<dbReference type="GO" id="GO:0004814">
    <property type="term" value="F:arginine-tRNA ligase activity"/>
    <property type="evidence" value="ECO:0007669"/>
    <property type="project" value="InterPro"/>
</dbReference>
<proteinExistence type="predicted"/>
<dbReference type="SMART" id="SM00836">
    <property type="entry name" value="DALR_1"/>
    <property type="match status" value="1"/>
</dbReference>
<dbReference type="Pfam" id="PF05746">
    <property type="entry name" value="DALR_1"/>
    <property type="match status" value="1"/>
</dbReference>
<sequence length="307" mass="34119">MGGQYSEFQAIPLNRIKLTNELANELEYVSALAFKLQSLQAQPALLLAQKIAANLALPTWFEPSSPAANLWTERIWRHVVISVRPPGWIHLRLKHAGVAEWLQGLASDPGGVGSQELGVRSQESGVRSQARSQARSQVCQSVSRRELSASGFDHHASEIFAAMHAHARCCSLLRWAAQEELIQIAVDEARSEAGTEAVLELKQPIPWLDANQMLRGQASEWNLILQISDTLDNLAQPQTARQTLKVLANLSQAFQVFHAQSRIWGDDRRRDPAPELVQVRLGLMLITQKVLHHLLTQSLSLKPPSDL</sequence>
<gene>
    <name evidence="5" type="ORF">HJG54_08095</name>
</gene>
<dbReference type="GO" id="GO:0005524">
    <property type="term" value="F:ATP binding"/>
    <property type="evidence" value="ECO:0007669"/>
    <property type="project" value="UniProtKB-KW"/>
</dbReference>
<dbReference type="InterPro" id="IPR008909">
    <property type="entry name" value="DALR_anticod-bd"/>
</dbReference>
<dbReference type="RefSeq" id="WP_316434360.1">
    <property type="nucleotide sequence ID" value="NZ_CP053586.1"/>
</dbReference>
<evidence type="ECO:0000256" key="2">
    <source>
        <dbReference type="ARBA" id="ARBA00022741"/>
    </source>
</evidence>
<keyword evidence="2" id="KW-0547">Nucleotide-binding</keyword>
<organism evidence="5">
    <name type="scientific">Leptolyngbya sp. NK1-12</name>
    <dbReference type="NCBI Taxonomy" id="2547451"/>
    <lineage>
        <taxon>Bacteria</taxon>
        <taxon>Bacillati</taxon>
        <taxon>Cyanobacteriota</taxon>
        <taxon>Cyanophyceae</taxon>
        <taxon>Leptolyngbyales</taxon>
        <taxon>Leptolyngbyaceae</taxon>
        <taxon>Leptolyngbya group</taxon>
        <taxon>Leptolyngbya</taxon>
    </lineage>
</organism>
<dbReference type="AlphaFoldDB" id="A0AA96WDZ8"/>
<evidence type="ECO:0000313" key="5">
    <source>
        <dbReference type="EMBL" id="WNZ22820.1"/>
    </source>
</evidence>
<dbReference type="Gene3D" id="1.10.730.10">
    <property type="entry name" value="Isoleucyl-tRNA Synthetase, Domain 1"/>
    <property type="match status" value="1"/>
</dbReference>
<dbReference type="GO" id="GO:0006420">
    <property type="term" value="P:arginyl-tRNA aminoacylation"/>
    <property type="evidence" value="ECO:0007669"/>
    <property type="project" value="InterPro"/>
</dbReference>
<keyword evidence="3" id="KW-0067">ATP-binding</keyword>
<keyword evidence="1" id="KW-0436">Ligase</keyword>
<dbReference type="EMBL" id="CP053586">
    <property type="protein sequence ID" value="WNZ22820.1"/>
    <property type="molecule type" value="Genomic_DNA"/>
</dbReference>
<name>A0AA96WDZ8_9CYAN</name>
<accession>A0AA96WDZ8</accession>
<feature type="domain" description="DALR anticodon binding" evidence="4">
    <location>
        <begin position="162"/>
        <end position="307"/>
    </location>
</feature>
<protein>
    <recommendedName>
        <fullName evidence="4">DALR anticodon binding domain-containing protein</fullName>
    </recommendedName>
</protein>
<evidence type="ECO:0000256" key="3">
    <source>
        <dbReference type="ARBA" id="ARBA00022840"/>
    </source>
</evidence>
<dbReference type="SUPFAM" id="SSF47323">
    <property type="entry name" value="Anticodon-binding domain of a subclass of class I aminoacyl-tRNA synthetases"/>
    <property type="match status" value="1"/>
</dbReference>
<reference evidence="5" key="1">
    <citation type="submission" date="2020-05" db="EMBL/GenBank/DDBJ databases">
        <authorList>
            <person name="Zhu T."/>
            <person name="Keshari N."/>
            <person name="Lu X."/>
        </authorList>
    </citation>
    <scope>NUCLEOTIDE SEQUENCE</scope>
    <source>
        <strain evidence="5">NK1-12</strain>
    </source>
</reference>
<evidence type="ECO:0000259" key="4">
    <source>
        <dbReference type="SMART" id="SM00836"/>
    </source>
</evidence>
<evidence type="ECO:0000256" key="1">
    <source>
        <dbReference type="ARBA" id="ARBA00022598"/>
    </source>
</evidence>
<dbReference type="InterPro" id="IPR009080">
    <property type="entry name" value="tRNAsynth_Ia_anticodon-bd"/>
</dbReference>